<dbReference type="RefSeq" id="WP_312674017.1">
    <property type="nucleotide sequence ID" value="NZ_JAVSJA010000001.1"/>
</dbReference>
<name>A0ABU3HNM0_9CHRO</name>
<evidence type="ECO:0000313" key="1">
    <source>
        <dbReference type="EMBL" id="MDT3675320.1"/>
    </source>
</evidence>
<reference evidence="1" key="1">
    <citation type="submission" date="2023-08" db="EMBL/GenBank/DDBJ databases">
        <authorList>
            <person name="Park H.-K."/>
            <person name="Kim I.-S."/>
        </authorList>
    </citation>
    <scope>NUCLEOTIDE SEQUENCE</scope>
    <source>
        <strain evidence="1">NRERC-220</strain>
    </source>
</reference>
<accession>A0ABU3HNM0</accession>
<organism evidence="1 2">
    <name type="scientific">Microcystis wesenbergii NRERC-220</name>
    <dbReference type="NCBI Taxonomy" id="3068991"/>
    <lineage>
        <taxon>Bacteria</taxon>
        <taxon>Bacillati</taxon>
        <taxon>Cyanobacteriota</taxon>
        <taxon>Cyanophyceae</taxon>
        <taxon>Oscillatoriophycideae</taxon>
        <taxon>Chroococcales</taxon>
        <taxon>Microcystaceae</taxon>
        <taxon>Microcystis</taxon>
    </lineage>
</organism>
<dbReference type="Proteomes" id="UP001180650">
    <property type="component" value="Unassembled WGS sequence"/>
</dbReference>
<evidence type="ECO:0000313" key="2">
    <source>
        <dbReference type="Proteomes" id="UP001180650"/>
    </source>
</evidence>
<comment type="caution">
    <text evidence="1">The sequence shown here is derived from an EMBL/GenBank/DDBJ whole genome shotgun (WGS) entry which is preliminary data.</text>
</comment>
<dbReference type="EMBL" id="JAVSJA010000001">
    <property type="protein sequence ID" value="MDT3675320.1"/>
    <property type="molecule type" value="Genomic_DNA"/>
</dbReference>
<keyword evidence="2" id="KW-1185">Reference proteome</keyword>
<protein>
    <submittedName>
        <fullName evidence="1">Uncharacterized protein</fullName>
    </submittedName>
</protein>
<proteinExistence type="predicted"/>
<gene>
    <name evidence="1" type="ORF">RAM70_12625</name>
</gene>
<sequence length="379" mass="45744">MSLQSLPLDSRKLEVLIKKTRHYNISPMFLSQYMPEAQSHPISEHLGELVNDAYEYLSACSQSEIEELLSAMPRGYRTLFDIKLEVETEQQRRRFALYYVSSEVERSYFSFKGVLEQDLLQSEVIKIYPELADKFDKDGLLHIDSNFVLFDGGIQYKDHILYYHQLLRRGYRSNPNFDFLDGFIRYYRYTKNENQFRIAIDHRRIMLKEFYRQVIEMDGWRGLPFDKNKLDDQNYIGLTVVERNKNSLFEQTCSLDRTEFYWSYRDGIKTFEAEEISGDSYIFDHYYFNRYVHSERDIQIKAFRHLDGAVKVYLRDSYQNRKNSFMPKEFKSHCKVKLWRIDGDIKLEIWSDLISHFFKCNEMIIKYFDPEKFEQIFDL</sequence>